<dbReference type="EMBL" id="JAVDSB010000001">
    <property type="protein sequence ID" value="MDR6549799.1"/>
    <property type="molecule type" value="Genomic_DNA"/>
</dbReference>
<comment type="caution">
    <text evidence="1">The sequence shown here is derived from an EMBL/GenBank/DDBJ whole genome shotgun (WGS) entry which is preliminary data.</text>
</comment>
<evidence type="ECO:0000313" key="1">
    <source>
        <dbReference type="EMBL" id="MDR6549799.1"/>
    </source>
</evidence>
<gene>
    <name evidence="1" type="ORF">J2736_000982</name>
</gene>
<protein>
    <submittedName>
        <fullName evidence="1">Uncharacterized protein</fullName>
    </submittedName>
</protein>
<sequence>MFIKVSYVLIGEWIVSAGSSFDGGKDAKIHLFSANRSYYFEFLRLYRYFHHPHLKWANSRQIPALLHQFLSGGLERAQKDVLLQVFQN</sequence>
<reference evidence="1 2" key="1">
    <citation type="submission" date="2023-07" db="EMBL/GenBank/DDBJ databases">
        <title>Sorghum-associated microbial communities from plants grown in Nebraska, USA.</title>
        <authorList>
            <person name="Schachtman D."/>
        </authorList>
    </citation>
    <scope>NUCLEOTIDE SEQUENCE [LARGE SCALE GENOMIC DNA]</scope>
    <source>
        <strain evidence="1 2">CC258</strain>
    </source>
</reference>
<organism evidence="1 2">
    <name type="scientific">Paenibacillus qinlingensis</name>
    <dbReference type="NCBI Taxonomy" id="1837343"/>
    <lineage>
        <taxon>Bacteria</taxon>
        <taxon>Bacillati</taxon>
        <taxon>Bacillota</taxon>
        <taxon>Bacilli</taxon>
        <taxon>Bacillales</taxon>
        <taxon>Paenibacillaceae</taxon>
        <taxon>Paenibacillus</taxon>
    </lineage>
</organism>
<accession>A0ABU1NR07</accession>
<name>A0ABU1NR07_9BACL</name>
<evidence type="ECO:0000313" key="2">
    <source>
        <dbReference type="Proteomes" id="UP001267290"/>
    </source>
</evidence>
<keyword evidence="2" id="KW-1185">Reference proteome</keyword>
<proteinExistence type="predicted"/>
<dbReference type="Proteomes" id="UP001267290">
    <property type="component" value="Unassembled WGS sequence"/>
</dbReference>